<dbReference type="Gene3D" id="3.40.50.1820">
    <property type="entry name" value="alpha/beta hydrolase"/>
    <property type="match status" value="2"/>
</dbReference>
<dbReference type="InterPro" id="IPR050300">
    <property type="entry name" value="GDXG_lipolytic_enzyme"/>
</dbReference>
<evidence type="ECO:0000313" key="4">
    <source>
        <dbReference type="Proteomes" id="UP000886803"/>
    </source>
</evidence>
<evidence type="ECO:0000259" key="2">
    <source>
        <dbReference type="Pfam" id="PF07859"/>
    </source>
</evidence>
<dbReference type="EMBL" id="DWYG01000129">
    <property type="protein sequence ID" value="HJB42338.1"/>
    <property type="molecule type" value="Genomic_DNA"/>
</dbReference>
<dbReference type="InterPro" id="IPR013094">
    <property type="entry name" value="AB_hydrolase_3"/>
</dbReference>
<evidence type="ECO:0000313" key="3">
    <source>
        <dbReference type="EMBL" id="HJB42338.1"/>
    </source>
</evidence>
<organism evidence="3 4">
    <name type="scientific">Candidatus Gemmiger avicola</name>
    <dbReference type="NCBI Taxonomy" id="2838605"/>
    <lineage>
        <taxon>Bacteria</taxon>
        <taxon>Bacillati</taxon>
        <taxon>Bacillota</taxon>
        <taxon>Clostridia</taxon>
        <taxon>Eubacteriales</taxon>
        <taxon>Gemmiger</taxon>
    </lineage>
</organism>
<dbReference type="GO" id="GO:0016787">
    <property type="term" value="F:hydrolase activity"/>
    <property type="evidence" value="ECO:0007669"/>
    <property type="project" value="UniProtKB-KW"/>
</dbReference>
<accession>A0A9D2M8M8</accession>
<dbReference type="SUPFAM" id="SSF53474">
    <property type="entry name" value="alpha/beta-Hydrolases"/>
    <property type="match status" value="1"/>
</dbReference>
<reference evidence="3" key="2">
    <citation type="submission" date="2021-04" db="EMBL/GenBank/DDBJ databases">
        <authorList>
            <person name="Gilroy R."/>
        </authorList>
    </citation>
    <scope>NUCLEOTIDE SEQUENCE</scope>
    <source>
        <strain evidence="3">ChiBcec8-13705</strain>
    </source>
</reference>
<dbReference type="Proteomes" id="UP000886803">
    <property type="component" value="Unassembled WGS sequence"/>
</dbReference>
<dbReference type="InterPro" id="IPR029058">
    <property type="entry name" value="AB_hydrolase_fold"/>
</dbReference>
<evidence type="ECO:0000256" key="1">
    <source>
        <dbReference type="ARBA" id="ARBA00022801"/>
    </source>
</evidence>
<comment type="caution">
    <text evidence="3">The sequence shown here is derived from an EMBL/GenBank/DDBJ whole genome shotgun (WGS) entry which is preliminary data.</text>
</comment>
<feature type="domain" description="Alpha/beta hydrolase fold-3" evidence="2">
    <location>
        <begin position="181"/>
        <end position="239"/>
    </location>
</feature>
<keyword evidence="1 3" id="KW-0378">Hydrolase</keyword>
<reference evidence="3" key="1">
    <citation type="journal article" date="2021" name="PeerJ">
        <title>Extensive microbial diversity within the chicken gut microbiome revealed by metagenomics and culture.</title>
        <authorList>
            <person name="Gilroy R."/>
            <person name="Ravi A."/>
            <person name="Getino M."/>
            <person name="Pursley I."/>
            <person name="Horton D.L."/>
            <person name="Alikhan N.F."/>
            <person name="Baker D."/>
            <person name="Gharbi K."/>
            <person name="Hall N."/>
            <person name="Watson M."/>
            <person name="Adriaenssens E.M."/>
            <person name="Foster-Nyarko E."/>
            <person name="Jarju S."/>
            <person name="Secka A."/>
            <person name="Antonio M."/>
            <person name="Oren A."/>
            <person name="Chaudhuri R.R."/>
            <person name="La Ragione R."/>
            <person name="Hildebrand F."/>
            <person name="Pallen M.J."/>
        </authorList>
    </citation>
    <scope>NUCLEOTIDE SEQUENCE</scope>
    <source>
        <strain evidence="3">ChiBcec8-13705</strain>
    </source>
</reference>
<dbReference type="PANTHER" id="PTHR48081">
    <property type="entry name" value="AB HYDROLASE SUPERFAMILY PROTEIN C4A8.06C"/>
    <property type="match status" value="1"/>
</dbReference>
<name>A0A9D2M8M8_9FIRM</name>
<feature type="domain" description="Alpha/beta hydrolase fold-3" evidence="2">
    <location>
        <begin position="100"/>
        <end position="179"/>
    </location>
</feature>
<dbReference type="PANTHER" id="PTHR48081:SF8">
    <property type="entry name" value="ALPHA_BETA HYDROLASE FOLD-3 DOMAIN-CONTAINING PROTEIN-RELATED"/>
    <property type="match status" value="1"/>
</dbReference>
<sequence>MIVAVILLLAAAAAAWCVLRRRKYPLAPGLPPLNLFVVPAALVSAKLVAAGNAALARAPLPEPPAGVTRRRIEIPGPNAASLPLSLYAPESAAGPLPCLAYLHGGGFCFADAGYIHENVMDYARLAGCRVVFVHYRTSEKAAFPAAFADACAALRYAWNNAAALGIDRMRLAVGGDSAGDHPSWVAPMLAERFDGLPPAYVEVEQFDCLHDEGIAYAAALQAAGVSVQVEDVRGTFHGFDVFRKADLVKKQIEARSRALRTAFEKSA</sequence>
<dbReference type="Pfam" id="PF07859">
    <property type="entry name" value="Abhydrolase_3"/>
    <property type="match status" value="2"/>
</dbReference>
<protein>
    <submittedName>
        <fullName evidence="3">Alpha/beta hydrolase</fullName>
    </submittedName>
</protein>
<proteinExistence type="predicted"/>
<dbReference type="AlphaFoldDB" id="A0A9D2M8M8"/>
<gene>
    <name evidence="3" type="ORF">H9945_07555</name>
</gene>